<dbReference type="Pfam" id="PF07426">
    <property type="entry name" value="Dynactin_p22"/>
    <property type="match status" value="1"/>
</dbReference>
<comment type="caution">
    <text evidence="1">The sequence shown here is derived from an EMBL/GenBank/DDBJ whole genome shotgun (WGS) entry which is preliminary data.</text>
</comment>
<dbReference type="EMBL" id="MU253893">
    <property type="protein sequence ID" value="KAG9244640.1"/>
    <property type="molecule type" value="Genomic_DNA"/>
</dbReference>
<sequence>MDETFDKTAIETVDLLEARLRGIEYATYGQQTLGKPEDKLTAAKRLASLEHTLHQLASKNPVVQDLLRLYARHPDLFQALKSDEVPTLLDTSSILSIVLACAPSYPSTASQLTSITDTPIPSAEQSLKFIELIPRIAKVEAIQASQKAEIARLRERTANLLLKYRKHVVDGNQGWANLDGRTREVEKGFKRRAALKKMDEGIFG</sequence>
<evidence type="ECO:0008006" key="3">
    <source>
        <dbReference type="Google" id="ProtNLM"/>
    </source>
</evidence>
<dbReference type="GO" id="GO:0061640">
    <property type="term" value="P:cytoskeleton-dependent cytokinesis"/>
    <property type="evidence" value="ECO:0007669"/>
    <property type="project" value="InterPro"/>
</dbReference>
<dbReference type="AlphaFoldDB" id="A0A9P7Z497"/>
<keyword evidence="2" id="KW-1185">Reference proteome</keyword>
<evidence type="ECO:0000313" key="1">
    <source>
        <dbReference type="EMBL" id="KAG9244640.1"/>
    </source>
</evidence>
<reference evidence="1" key="1">
    <citation type="journal article" date="2021" name="IMA Fungus">
        <title>Genomic characterization of three marine fungi, including Emericellopsis atlantica sp. nov. with signatures of a generalist lifestyle and marine biomass degradation.</title>
        <authorList>
            <person name="Hagestad O.C."/>
            <person name="Hou L."/>
            <person name="Andersen J.H."/>
            <person name="Hansen E.H."/>
            <person name="Altermark B."/>
            <person name="Li C."/>
            <person name="Kuhnert E."/>
            <person name="Cox R.J."/>
            <person name="Crous P.W."/>
            <person name="Spatafora J.W."/>
            <person name="Lail K."/>
            <person name="Amirebrahimi M."/>
            <person name="Lipzen A."/>
            <person name="Pangilinan J."/>
            <person name="Andreopoulos W."/>
            <person name="Hayes R.D."/>
            <person name="Ng V."/>
            <person name="Grigoriev I.V."/>
            <person name="Jackson S.A."/>
            <person name="Sutton T.D.S."/>
            <person name="Dobson A.D.W."/>
            <person name="Rama T."/>
        </authorList>
    </citation>
    <scope>NUCLEOTIDE SEQUENCE</scope>
    <source>
        <strain evidence="1">TRa3180A</strain>
    </source>
</reference>
<dbReference type="Proteomes" id="UP000887226">
    <property type="component" value="Unassembled WGS sequence"/>
</dbReference>
<name>A0A9P7Z497_9HELO</name>
<dbReference type="OrthoDB" id="5403729at2759"/>
<dbReference type="PANTHER" id="PTHR28360:SF1">
    <property type="entry name" value="DYNACTIN SUBUNIT 3"/>
    <property type="match status" value="1"/>
</dbReference>
<gene>
    <name evidence="1" type="ORF">BJ878DRAFT_59352</name>
</gene>
<dbReference type="PANTHER" id="PTHR28360">
    <property type="entry name" value="DYNACTIN SUBUNIT 3"/>
    <property type="match status" value="1"/>
</dbReference>
<accession>A0A9P7Z497</accession>
<dbReference type="InterPro" id="IPR009991">
    <property type="entry name" value="DCTN3"/>
</dbReference>
<protein>
    <recommendedName>
        <fullName evidence="3">Nuclear distribution protein RO10</fullName>
    </recommendedName>
</protein>
<organism evidence="1 2">
    <name type="scientific">Calycina marina</name>
    <dbReference type="NCBI Taxonomy" id="1763456"/>
    <lineage>
        <taxon>Eukaryota</taxon>
        <taxon>Fungi</taxon>
        <taxon>Dikarya</taxon>
        <taxon>Ascomycota</taxon>
        <taxon>Pezizomycotina</taxon>
        <taxon>Leotiomycetes</taxon>
        <taxon>Helotiales</taxon>
        <taxon>Pezizellaceae</taxon>
        <taxon>Calycina</taxon>
    </lineage>
</organism>
<evidence type="ECO:0000313" key="2">
    <source>
        <dbReference type="Proteomes" id="UP000887226"/>
    </source>
</evidence>
<proteinExistence type="predicted"/>
<dbReference type="GO" id="GO:0005869">
    <property type="term" value="C:dynactin complex"/>
    <property type="evidence" value="ECO:0007669"/>
    <property type="project" value="InterPro"/>
</dbReference>